<dbReference type="InterPro" id="IPR026341">
    <property type="entry name" value="T9SS_type_B"/>
</dbReference>
<keyword evidence="2" id="KW-1185">Reference proteome</keyword>
<name>A0ABW7N8N5_9BACT</name>
<protein>
    <submittedName>
        <fullName evidence="1">Gliding motility-associated C-terminal domain-containing protein</fullName>
    </submittedName>
</protein>
<dbReference type="Pfam" id="PF13585">
    <property type="entry name" value="CHU_C"/>
    <property type="match status" value="1"/>
</dbReference>
<proteinExistence type="predicted"/>
<evidence type="ECO:0000313" key="1">
    <source>
        <dbReference type="EMBL" id="MFH6983722.1"/>
    </source>
</evidence>
<comment type="caution">
    <text evidence="1">The sequence shown here is derived from an EMBL/GenBank/DDBJ whole genome shotgun (WGS) entry which is preliminary data.</text>
</comment>
<reference evidence="1 2" key="1">
    <citation type="journal article" date="2013" name="Int. J. Syst. Evol. Microbiol.">
        <title>Marinoscillum luteum sp. nov., isolated from marine sediment.</title>
        <authorList>
            <person name="Cha I.T."/>
            <person name="Park S.J."/>
            <person name="Kim S.J."/>
            <person name="Kim J.G."/>
            <person name="Jung M.Y."/>
            <person name="Shin K.S."/>
            <person name="Kwon K.K."/>
            <person name="Yang S.H."/>
            <person name="Seo Y.S."/>
            <person name="Rhee S.K."/>
        </authorList>
    </citation>
    <scope>NUCLEOTIDE SEQUENCE [LARGE SCALE GENOMIC DNA]</scope>
    <source>
        <strain evidence="1 2">KCTC 23939</strain>
    </source>
</reference>
<dbReference type="EMBL" id="JBIPKE010000015">
    <property type="protein sequence ID" value="MFH6983722.1"/>
    <property type="molecule type" value="Genomic_DNA"/>
</dbReference>
<organism evidence="1 2">
    <name type="scientific">Marinoscillum luteum</name>
    <dbReference type="NCBI Taxonomy" id="861051"/>
    <lineage>
        <taxon>Bacteria</taxon>
        <taxon>Pseudomonadati</taxon>
        <taxon>Bacteroidota</taxon>
        <taxon>Cytophagia</taxon>
        <taxon>Cytophagales</taxon>
        <taxon>Reichenbachiellaceae</taxon>
        <taxon>Marinoscillum</taxon>
    </lineage>
</organism>
<evidence type="ECO:0000313" key="2">
    <source>
        <dbReference type="Proteomes" id="UP001610063"/>
    </source>
</evidence>
<dbReference type="Proteomes" id="UP001610063">
    <property type="component" value="Unassembled WGS sequence"/>
</dbReference>
<dbReference type="RefSeq" id="WP_395417261.1">
    <property type="nucleotide sequence ID" value="NZ_JBIPKE010000015.1"/>
</dbReference>
<dbReference type="NCBIfam" id="TIGR04131">
    <property type="entry name" value="Bac_Flav_CTERM"/>
    <property type="match status" value="1"/>
</dbReference>
<sequence length="537" mass="60041">MRVLLFILNFICFAGIGQHTSNFGRFSIAYPQGCAPVTIHISEHDNLGTISRQYFYEEGAIETTDTFHTYTEPGRYEVVQFLGEDIQPKTDTLIFEVLEAIPPALSIFQCSETEITVGFSDEYYDYYRVWFSETDSVTYVPGDGLPTYDYGQSNGMIQAVGYFNNAFASCPDISQSFNLQSLQPLNINSAEITEACLDDLYLQLSLWPSPDPLTLYSVELQTNGATFETIHQGKLTTSTPSFHLGTDLQIDEFCTRINIFNPCTETILFTQESCDSAGSTTKNLLESYATYSGDDILIHIDSSSSKEVEIKRKYGDGAFSLVATTQGDYTDDVPPGARPFQYRLIQQDSCGNAIDSIVVAPPHIKLTDRSYSENRIQISLSPPQNALGSYTQSLLFYNDDSSKVLETNFDTNILLPGGLGTSVHLRVRYSYDNDLFILSNALTEAYEITVFIPSGFTPNGDGLNDYLELFGLPTSDFDIIIYDRWGAPIHQSNTNPVWHGEIGKHDADEGTYLYRLTFRLENGELKTQVGTFTLLRN</sequence>
<accession>A0ABW7N8N5</accession>
<gene>
    <name evidence="1" type="ORF">ACHKAR_09740</name>
</gene>